<feature type="transmembrane region" description="Helical" evidence="3">
    <location>
        <begin position="726"/>
        <end position="752"/>
    </location>
</feature>
<comment type="similarity">
    <text evidence="1">Belongs to the methyltransferase superfamily. LaeA methyltransferase family.</text>
</comment>
<dbReference type="Gene3D" id="3.40.50.150">
    <property type="entry name" value="Vaccinia Virus protein VP39"/>
    <property type="match status" value="1"/>
</dbReference>
<reference evidence="5" key="1">
    <citation type="submission" date="2019-05" db="EMBL/GenBank/DDBJ databases">
        <authorList>
            <person name="Piombo E."/>
        </authorList>
    </citation>
    <scope>NUCLEOTIDE SEQUENCE</scope>
    <source>
        <strain evidence="5">C2S</strain>
    </source>
</reference>
<keyword evidence="3" id="KW-1133">Transmembrane helix</keyword>
<evidence type="ECO:0000313" key="6">
    <source>
        <dbReference type="Proteomes" id="UP000760494"/>
    </source>
</evidence>
<protein>
    <recommendedName>
        <fullName evidence="4">Fungal lipase-type domain-containing protein</fullName>
    </recommendedName>
</protein>
<dbReference type="InterPro" id="IPR027417">
    <property type="entry name" value="P-loop_NTPase"/>
</dbReference>
<feature type="region of interest" description="Disordered" evidence="2">
    <location>
        <begin position="1150"/>
        <end position="1200"/>
    </location>
</feature>
<dbReference type="Pfam" id="PF13489">
    <property type="entry name" value="Methyltransf_23"/>
    <property type="match status" value="1"/>
</dbReference>
<evidence type="ECO:0000256" key="3">
    <source>
        <dbReference type="SAM" id="Phobius"/>
    </source>
</evidence>
<evidence type="ECO:0000256" key="1">
    <source>
        <dbReference type="ARBA" id="ARBA00038158"/>
    </source>
</evidence>
<dbReference type="GO" id="GO:0006629">
    <property type="term" value="P:lipid metabolic process"/>
    <property type="evidence" value="ECO:0007669"/>
    <property type="project" value="InterPro"/>
</dbReference>
<comment type="caution">
    <text evidence="5">The sequence shown here is derived from an EMBL/GenBank/DDBJ whole genome shotgun (WGS) entry which is preliminary data.</text>
</comment>
<sequence>MVRTETLLSEYINFSDQNAGLSDAELTNKELMFYGAAAVSHLCNEQEQGINIDENLRQSDRFRFIRDLDIISSIYSIAPISKKAGIKSTPPVIAWSDRLQTVFLGFCCTRSMNDVRSDLDVRLAASDDIGSRFHKGFCDRSEEFVPLVEWLMKRHKLVVCGHSFGGALATISSYLAMVSHNPVPNAWEQRQGGISIITFGAPSCMVAEPLGTTVSFQVNLSGNFHHVVNPHDYVPFALNDSARKFKQTFDALRTPLGNLSPTIQMLWPILEYLLDLLLQHTGKFCHFGCMYSITAEESGIQNCVQTLRVNDIPQIPSAGQVDRYHKMSHYFHCVKNSVGARHLRQTSLELHHSVSDVSSMILPMPGTVTSCSCVVHSDHLIVSLDVDTPVMQYLLKGATFRSNTREVPLTILGFPTKSDHYQTSVKLEYRIKDDDPFEDIGKASIAIQEGITLHDIFGRSTDLDVDTLRSMSLDRASLPATFESIRLAMIRALVAQMSKVQALRTDNTSRDAHPPEEVMRIVDDIKPVVGCIDGLVRDASPHLVFSRLGHAFTILKALWPKDFEIGSDFHASMPGAYGDGDSDVSLLLDIPAACPGALRRLITDMVISQNAPSITRAELLVQNWEAAKRPTLSKQFKSVPTFFGALKTFSRDLYHRSTDPARRTEQAISQFQDVMGVIQFCHLVIITQLDAPYEWYCKSTEGHRITSAALGALPSYFSGASLFSRVLALGVGATSAAGLGVSGGIAVLFASTKFIGHLLNRHKTYLDLSFPGVLAITLLALGLPIAESDDIVEKTLLDRVKQDIASSHTQETIDKWRGKLEEGLKEYPGAKANQWCITPTFFWPKWLFSVAQVAQLRIQLSDKICIGVQGSTEAGKSQMLTVLTGASEDYFKPGSSSLCRTLGIQSYDSSNLGAIFLDSPGFDDQKPEIKYMADVFQELFAIVIIVIPMERTRSEATESALHIAIKLLRDQEDKRPLRILLSQADGLDHHRNNKQKFRDTLRDVKEQFMSRFRQELGENFTTFRQQPFHDGIVCKSEKLEDIVKPFSTHAQMTLDGISALADCPPGTPCKIERESHFENLCELADAGEIWDIESLRSWLRDLSPNSVPMSSGRVRIYCDYQNQITSPGTWTVHPWSLNLIVMSDTQASNKTIDEPVPTTDVSSQDEAPTGLLPGQHWTQTEPDQDDDDNDSTLSDNASSTASLSSDILRYREINGRRYHSEQGDAQYWSVVISAVMGHGHQVWHVEFNFLSRISNDNQANEALDINHHVLILMYNDKLFKAPLNDNVQNVVDIGTGTGIWAMDFADEFPNAKVIGTDISPIQPGWLPPNLEFQIDDCMQEWTFKENSLDYVHMRFLVGSIIDWPGLFKQAYKCLKPGGYIESHEASPCIGSDDNSVSEDSAMGQWGKIFMEGGRKLQRPFSVLEDNVQVESMNEAGFINIEEEEIKVPIGGWPEDPRLKEAGQYFHAAILQDVEGTLTFIANLLGWSKEEIHVFAARYRREIRSKKVHGYFRGKVVWAQKPLGN</sequence>
<evidence type="ECO:0000256" key="2">
    <source>
        <dbReference type="SAM" id="MobiDB-lite"/>
    </source>
</evidence>
<dbReference type="PANTHER" id="PTHR43591">
    <property type="entry name" value="METHYLTRANSFERASE"/>
    <property type="match status" value="1"/>
</dbReference>
<dbReference type="SUPFAM" id="SSF52540">
    <property type="entry name" value="P-loop containing nucleoside triphosphate hydrolases"/>
    <property type="match status" value="1"/>
</dbReference>
<keyword evidence="3" id="KW-0472">Membrane</keyword>
<dbReference type="SUPFAM" id="SSF53474">
    <property type="entry name" value="alpha/beta-Hydrolases"/>
    <property type="match status" value="1"/>
</dbReference>
<dbReference type="CDD" id="cd02440">
    <property type="entry name" value="AdoMet_MTases"/>
    <property type="match status" value="1"/>
</dbReference>
<dbReference type="InterPro" id="IPR029063">
    <property type="entry name" value="SAM-dependent_MTases_sf"/>
</dbReference>
<feature type="transmembrane region" description="Helical" evidence="3">
    <location>
        <begin position="764"/>
        <end position="786"/>
    </location>
</feature>
<name>A0A5Q3FU25_FUSFU</name>
<organism evidence="5 6">
    <name type="scientific">Fusarium fujikuroi</name>
    <name type="common">Bakanae and foot rot disease fungus</name>
    <name type="synonym">Gibberella fujikuroi</name>
    <dbReference type="NCBI Taxonomy" id="5127"/>
    <lineage>
        <taxon>Eukaryota</taxon>
        <taxon>Fungi</taxon>
        <taxon>Dikarya</taxon>
        <taxon>Ascomycota</taxon>
        <taxon>Pezizomycotina</taxon>
        <taxon>Sordariomycetes</taxon>
        <taxon>Hypocreomycetidae</taxon>
        <taxon>Hypocreales</taxon>
        <taxon>Nectriaceae</taxon>
        <taxon>Fusarium</taxon>
        <taxon>Fusarium fujikuroi species complex</taxon>
    </lineage>
</organism>
<dbReference type="Proteomes" id="UP000760494">
    <property type="component" value="Unassembled WGS sequence"/>
</dbReference>
<gene>
    <name evidence="5" type="ORF">C2S_5482</name>
</gene>
<dbReference type="Pfam" id="PF01764">
    <property type="entry name" value="Lipase_3"/>
    <property type="match status" value="1"/>
</dbReference>
<keyword evidence="3" id="KW-0812">Transmembrane</keyword>
<dbReference type="Gene3D" id="3.40.50.300">
    <property type="entry name" value="P-loop containing nucleotide triphosphate hydrolases"/>
    <property type="match status" value="1"/>
</dbReference>
<evidence type="ECO:0000259" key="4">
    <source>
        <dbReference type="Pfam" id="PF01764"/>
    </source>
</evidence>
<dbReference type="PANTHER" id="PTHR43591:SF10">
    <property type="entry name" value="ABC TRANSMEMBRANE TYPE-1 DOMAIN-CONTAINING PROTEIN-RELATED"/>
    <property type="match status" value="1"/>
</dbReference>
<accession>A0A5Q3FU25</accession>
<evidence type="ECO:0000313" key="5">
    <source>
        <dbReference type="EMBL" id="VTT64481.1"/>
    </source>
</evidence>
<dbReference type="InterPro" id="IPR029058">
    <property type="entry name" value="AB_hydrolase_fold"/>
</dbReference>
<dbReference type="GO" id="GO:0008168">
    <property type="term" value="F:methyltransferase activity"/>
    <property type="evidence" value="ECO:0007669"/>
    <property type="project" value="TreeGrafter"/>
</dbReference>
<feature type="domain" description="Fungal lipase-type" evidence="4">
    <location>
        <begin position="106"/>
        <end position="237"/>
    </location>
</feature>
<dbReference type="EMBL" id="CABFJX010000113">
    <property type="protein sequence ID" value="VTT64481.1"/>
    <property type="molecule type" value="Genomic_DNA"/>
</dbReference>
<feature type="compositionally biased region" description="Low complexity" evidence="2">
    <location>
        <begin position="1191"/>
        <end position="1200"/>
    </location>
</feature>
<proteinExistence type="inferred from homology"/>
<dbReference type="SUPFAM" id="SSF53335">
    <property type="entry name" value="S-adenosyl-L-methionine-dependent methyltransferases"/>
    <property type="match status" value="1"/>
</dbReference>
<dbReference type="Gene3D" id="3.40.50.1820">
    <property type="entry name" value="alpha/beta hydrolase"/>
    <property type="match status" value="1"/>
</dbReference>
<dbReference type="InterPro" id="IPR002921">
    <property type="entry name" value="Fungal_lipase-type"/>
</dbReference>